<comment type="caution">
    <text evidence="2">The sequence shown here is derived from an EMBL/GenBank/DDBJ whole genome shotgun (WGS) entry which is preliminary data.</text>
</comment>
<keyword evidence="3" id="KW-1185">Reference proteome</keyword>
<keyword evidence="1" id="KW-0732">Signal</keyword>
<feature type="chain" id="PRO_5035240256" evidence="1">
    <location>
        <begin position="23"/>
        <end position="589"/>
    </location>
</feature>
<evidence type="ECO:0000256" key="1">
    <source>
        <dbReference type="SAM" id="SignalP"/>
    </source>
</evidence>
<dbReference type="Pfam" id="PF05092">
    <property type="entry name" value="PIF"/>
    <property type="match status" value="1"/>
</dbReference>
<evidence type="ECO:0000313" key="3">
    <source>
        <dbReference type="Proteomes" id="UP000786811"/>
    </source>
</evidence>
<organism evidence="2 3">
    <name type="scientific">Cotesia congregata</name>
    <name type="common">Parasitoid wasp</name>
    <name type="synonym">Apanteles congregatus</name>
    <dbReference type="NCBI Taxonomy" id="51543"/>
    <lineage>
        <taxon>Eukaryota</taxon>
        <taxon>Metazoa</taxon>
        <taxon>Ecdysozoa</taxon>
        <taxon>Arthropoda</taxon>
        <taxon>Hexapoda</taxon>
        <taxon>Insecta</taxon>
        <taxon>Pterygota</taxon>
        <taxon>Neoptera</taxon>
        <taxon>Endopterygota</taxon>
        <taxon>Hymenoptera</taxon>
        <taxon>Apocrita</taxon>
        <taxon>Ichneumonoidea</taxon>
        <taxon>Braconidae</taxon>
        <taxon>Microgastrinae</taxon>
        <taxon>Cotesia</taxon>
    </lineage>
</organism>
<proteinExistence type="predicted"/>
<dbReference type="Proteomes" id="UP000786811">
    <property type="component" value="Unassembled WGS sequence"/>
</dbReference>
<sequence>MELIRLVLITMFVCLIITHINGVTPLPSANSISTSKQTSLKSELKKLKYKFTTEINVRSQSNDTIEITIEDPCNFEDVNKRVTCKLDDPNFCKLCPYTTCKHFDKEITIGTSIIPKNNEGEGYCVAFKDMSSGCNKHHGNWAMIKASSFKGNLNSNTYIRFCLCKRPGFIGNMTLFGNCEHPFICDGDVVNINVPYNDIECKCLNEFKSKIIGDNWHSCVPPSVGERVNWSTVPKPHNIAESFIPVKTYFDKMISYYVGNLDELIDPCSRCPVTGKPTYARSVTINTRGNSDATVICRPAESDEKNEPNWGIPLRRHTNTGSDGNMKRLLKGSWGPDVMLAIKWKELWVYDVAKHNKTDKSTQDCVFVFNYKDNEDFYLKLGLDKNYQYAINAGKDAFLGLTVLPMSTFTPTVLAECHRGGIIDYNPISLRYKCNILNENLACFLEQHEIKDFIINSKHNNISSTFLIRNYQQKRGLYIDDSSYWDAAQELGRAFGVALYEFNDESYQYLTYNPAIRSNQILKKNFPFVAMRVRPMSDKEMKNSHWKRHRISGIRHFVVDFVVTNDDKSSEGFLTEHHHHTADTNFVYK</sequence>
<dbReference type="AlphaFoldDB" id="A0A8J2ELZ5"/>
<gene>
    <name evidence="2" type="ORF">HICCMSTLAB_LOCUS304</name>
</gene>
<accession>A0A8J2ELZ5</accession>
<dbReference type="EMBL" id="CAJNRD030001114">
    <property type="protein sequence ID" value="CAG5073360.1"/>
    <property type="molecule type" value="Genomic_DNA"/>
</dbReference>
<protein>
    <submittedName>
        <fullName evidence="2">Cc_pif1</fullName>
    </submittedName>
</protein>
<reference evidence="2" key="1">
    <citation type="submission" date="2021-04" db="EMBL/GenBank/DDBJ databases">
        <authorList>
            <person name="Chebbi M.A.C M."/>
        </authorList>
    </citation>
    <scope>NUCLEOTIDE SEQUENCE</scope>
</reference>
<name>A0A8J2ELZ5_COTCN</name>
<feature type="signal peptide" evidence="1">
    <location>
        <begin position="1"/>
        <end position="22"/>
    </location>
</feature>
<dbReference type="OrthoDB" id="7676957at2759"/>
<evidence type="ECO:0000313" key="2">
    <source>
        <dbReference type="EMBL" id="CAG5073360.1"/>
    </source>
</evidence>
<dbReference type="InterPro" id="IPR007784">
    <property type="entry name" value="PIR"/>
</dbReference>